<evidence type="ECO:0000256" key="35">
    <source>
        <dbReference type="ARBA" id="ARBA00048571"/>
    </source>
</evidence>
<evidence type="ECO:0000256" key="36">
    <source>
        <dbReference type="ARBA" id="ARBA00048650"/>
    </source>
</evidence>
<evidence type="ECO:0000256" key="49">
    <source>
        <dbReference type="ARBA" id="ARBA00054155"/>
    </source>
</evidence>
<dbReference type="Gene3D" id="3.40.366.10">
    <property type="entry name" value="Malonyl-Coenzyme A Acyl Carrier Protein, domain 2"/>
    <property type="match status" value="1"/>
</dbReference>
<gene>
    <name evidence="55" type="ORF">FHS27_001901</name>
</gene>
<comment type="catalytic activity">
    <reaction evidence="11">
        <text>(3R)-hydroxyhexanoyl-[ACP] = (2E)-hexenoyl-[ACP] + H2O</text>
        <dbReference type="Rhea" id="RHEA:41828"/>
        <dbReference type="Rhea" id="RHEA-COMP:9630"/>
        <dbReference type="Rhea" id="RHEA-COMP:9631"/>
        <dbReference type="ChEBI" id="CHEBI:15377"/>
        <dbReference type="ChEBI" id="CHEBI:78457"/>
        <dbReference type="ChEBI" id="CHEBI:78458"/>
    </reaction>
    <physiologicalReaction direction="left-to-right" evidence="11">
        <dbReference type="Rhea" id="RHEA:41829"/>
    </physiologicalReaction>
</comment>
<dbReference type="InterPro" id="IPR014030">
    <property type="entry name" value="Ketoacyl_synth_N"/>
</dbReference>
<comment type="function">
    <text evidence="18">Fatty acid synthetase is a multifunctional enzyme that catalyzes the de novo biosynthesis of long-chain saturated fatty acids starting from acetyl-CoA and malonyl-CoA in the presence of NADPH. This multifunctional protein contains 7 catalytic activities and a site for the binding of the prosthetic group 4'-phosphopantetheine of the acyl carrier protein ([ACP]) domain.</text>
</comment>
<dbReference type="Pfam" id="PF22621">
    <property type="entry name" value="CurL-like_PKS_C"/>
    <property type="match status" value="1"/>
</dbReference>
<dbReference type="PANTHER" id="PTHR43775">
    <property type="entry name" value="FATTY ACID SYNTHASE"/>
    <property type="match status" value="1"/>
</dbReference>
<evidence type="ECO:0000256" key="17">
    <source>
        <dbReference type="ARBA" id="ARBA00023402"/>
    </source>
</evidence>
<comment type="catalytic activity">
    <reaction evidence="48">
        <text>octanoyl-[ACP] + malonyl-[ACP] + H(+) = 3-oxodecanoyl-[ACP] + holo-[ACP] + CO2</text>
        <dbReference type="Rhea" id="RHEA:41852"/>
        <dbReference type="Rhea" id="RHEA-COMP:9623"/>
        <dbReference type="Rhea" id="RHEA-COMP:9636"/>
        <dbReference type="Rhea" id="RHEA-COMP:9637"/>
        <dbReference type="Rhea" id="RHEA-COMP:9685"/>
        <dbReference type="ChEBI" id="CHEBI:15378"/>
        <dbReference type="ChEBI" id="CHEBI:16526"/>
        <dbReference type="ChEBI" id="CHEBI:64479"/>
        <dbReference type="ChEBI" id="CHEBI:78449"/>
        <dbReference type="ChEBI" id="CHEBI:78463"/>
        <dbReference type="ChEBI" id="CHEBI:78464"/>
    </reaction>
    <physiologicalReaction direction="left-to-right" evidence="48">
        <dbReference type="Rhea" id="RHEA:41853"/>
    </physiologicalReaction>
</comment>
<dbReference type="SMART" id="SM00824">
    <property type="entry name" value="PKS_TE"/>
    <property type="match status" value="1"/>
</dbReference>
<dbReference type="PROSITE" id="PS00012">
    <property type="entry name" value="PHOSPHOPANTETHEINE"/>
    <property type="match status" value="1"/>
</dbReference>
<evidence type="ECO:0000256" key="38">
    <source>
        <dbReference type="ARBA" id="ARBA00048704"/>
    </source>
</evidence>
<comment type="caution">
    <text evidence="55">The sequence shown here is derived from an EMBL/GenBank/DDBJ whole genome shotgun (WGS) entry which is preliminary data.</text>
</comment>
<dbReference type="PROSITE" id="PS52004">
    <property type="entry name" value="KS3_2"/>
    <property type="match status" value="1"/>
</dbReference>
<dbReference type="InterPro" id="IPR029058">
    <property type="entry name" value="AB_hydrolase_fold"/>
</dbReference>
<dbReference type="RefSeq" id="WP_184304311.1">
    <property type="nucleotide sequence ID" value="NZ_JACHXU010000005.1"/>
</dbReference>
<comment type="catalytic activity">
    <reaction evidence="45">
        <text>3-oxooctanoyl-[ACP] + NADPH + H(+) = (3R)-hydroxyoctanoyl-[ACP] + NADP(+)</text>
        <dbReference type="Rhea" id="RHEA:41840"/>
        <dbReference type="Rhea" id="RHEA-COMP:9633"/>
        <dbReference type="Rhea" id="RHEA-COMP:9634"/>
        <dbReference type="ChEBI" id="CHEBI:15378"/>
        <dbReference type="ChEBI" id="CHEBI:57783"/>
        <dbReference type="ChEBI" id="CHEBI:58349"/>
        <dbReference type="ChEBI" id="CHEBI:78460"/>
        <dbReference type="ChEBI" id="CHEBI:78461"/>
    </reaction>
    <physiologicalReaction direction="left-to-right" evidence="45">
        <dbReference type="Rhea" id="RHEA:41841"/>
    </physiologicalReaction>
</comment>
<comment type="catalytic activity">
    <reaction evidence="32">
        <text>tetradecanoyl-[ACP] + H2O = tetradecanoate + holo-[ACP] + H(+)</text>
        <dbReference type="Rhea" id="RHEA:30123"/>
        <dbReference type="Rhea" id="RHEA-COMP:9648"/>
        <dbReference type="Rhea" id="RHEA-COMP:9685"/>
        <dbReference type="ChEBI" id="CHEBI:15377"/>
        <dbReference type="ChEBI" id="CHEBI:15378"/>
        <dbReference type="ChEBI" id="CHEBI:30807"/>
        <dbReference type="ChEBI" id="CHEBI:64479"/>
        <dbReference type="ChEBI" id="CHEBI:78477"/>
        <dbReference type="EC" id="3.1.2.14"/>
    </reaction>
    <physiologicalReaction direction="left-to-right" evidence="32">
        <dbReference type="Rhea" id="RHEA:30124"/>
    </physiologicalReaction>
</comment>
<feature type="active site" description="Proton donor; for dehydratase activity" evidence="50">
    <location>
        <position position="1146"/>
    </location>
</feature>
<dbReference type="SMART" id="SM00823">
    <property type="entry name" value="PKS_PP"/>
    <property type="match status" value="1"/>
</dbReference>
<comment type="catalytic activity">
    <reaction evidence="24">
        <text>(2E)-butenoyl-[ACP] + NADPH + H(+) = butanoyl-[ACP] + NADP(+)</text>
        <dbReference type="Rhea" id="RHEA:41812"/>
        <dbReference type="Rhea" id="RHEA-COMP:9627"/>
        <dbReference type="Rhea" id="RHEA-COMP:9628"/>
        <dbReference type="ChEBI" id="CHEBI:15378"/>
        <dbReference type="ChEBI" id="CHEBI:57783"/>
        <dbReference type="ChEBI" id="CHEBI:58349"/>
        <dbReference type="ChEBI" id="CHEBI:78453"/>
        <dbReference type="ChEBI" id="CHEBI:78454"/>
    </reaction>
    <physiologicalReaction direction="left-to-right" evidence="24">
        <dbReference type="Rhea" id="RHEA:41813"/>
    </physiologicalReaction>
</comment>
<dbReference type="Gene3D" id="3.90.180.10">
    <property type="entry name" value="Medium-chain alcohol dehydrogenases, catalytic domain"/>
    <property type="match status" value="1"/>
</dbReference>
<dbReference type="Pfam" id="PF08240">
    <property type="entry name" value="ADH_N"/>
    <property type="match status" value="1"/>
</dbReference>
<dbReference type="PANTHER" id="PTHR43775:SF37">
    <property type="entry name" value="SI:DKEY-61P9.11"/>
    <property type="match status" value="1"/>
</dbReference>
<dbReference type="Pfam" id="PF00698">
    <property type="entry name" value="Acyl_transf_1"/>
    <property type="match status" value="1"/>
</dbReference>
<evidence type="ECO:0000256" key="2">
    <source>
        <dbReference type="ARBA" id="ARBA00022450"/>
    </source>
</evidence>
<dbReference type="InterPro" id="IPR009081">
    <property type="entry name" value="PP-bd_ACP"/>
</dbReference>
<evidence type="ECO:0000256" key="1">
    <source>
        <dbReference type="ARBA" id="ARBA00005189"/>
    </source>
</evidence>
<comment type="catalytic activity">
    <reaction evidence="47">
        <text>(2E)-decenoyl-[ACP] + NADPH + H(+) = decanoyl-[ACP] + NADP(+)</text>
        <dbReference type="Rhea" id="RHEA:41864"/>
        <dbReference type="Rhea" id="RHEA-COMP:9639"/>
        <dbReference type="Rhea" id="RHEA-COMP:9640"/>
        <dbReference type="ChEBI" id="CHEBI:15378"/>
        <dbReference type="ChEBI" id="CHEBI:57783"/>
        <dbReference type="ChEBI" id="CHEBI:58349"/>
        <dbReference type="ChEBI" id="CHEBI:78467"/>
        <dbReference type="ChEBI" id="CHEBI:78468"/>
    </reaction>
    <physiologicalReaction direction="left-to-right" evidence="47">
        <dbReference type="Rhea" id="RHEA:41865"/>
    </physiologicalReaction>
</comment>
<keyword evidence="8" id="KW-0511">Multifunctional enzyme</keyword>
<dbReference type="EMBL" id="JACHXU010000005">
    <property type="protein sequence ID" value="MBB3206093.1"/>
    <property type="molecule type" value="Genomic_DNA"/>
</dbReference>
<dbReference type="GO" id="GO:0005886">
    <property type="term" value="C:plasma membrane"/>
    <property type="evidence" value="ECO:0007669"/>
    <property type="project" value="TreeGrafter"/>
</dbReference>
<evidence type="ECO:0000313" key="56">
    <source>
        <dbReference type="Proteomes" id="UP000536179"/>
    </source>
</evidence>
<dbReference type="Proteomes" id="UP000536179">
    <property type="component" value="Unassembled WGS sequence"/>
</dbReference>
<dbReference type="Pfam" id="PF13602">
    <property type="entry name" value="ADH_zinc_N_2"/>
    <property type="match status" value="1"/>
</dbReference>
<dbReference type="SMART" id="SM00822">
    <property type="entry name" value="PKS_KR"/>
    <property type="match status" value="1"/>
</dbReference>
<dbReference type="FunFam" id="3.40.47.10:FF:000019">
    <property type="entry name" value="Polyketide synthase type I"/>
    <property type="match status" value="1"/>
</dbReference>
<feature type="compositionally biased region" description="Basic and acidic residues" evidence="51">
    <location>
        <begin position="2218"/>
        <end position="2232"/>
    </location>
</feature>
<comment type="catalytic activity">
    <reaction evidence="12">
        <text>(3R)-hydroxydecanoyl-[ACP] = (2E)-decenoyl-[ACP] + H2O</text>
        <dbReference type="Rhea" id="RHEA:41860"/>
        <dbReference type="Rhea" id="RHEA-COMP:9638"/>
        <dbReference type="Rhea" id="RHEA-COMP:9639"/>
        <dbReference type="ChEBI" id="CHEBI:15377"/>
        <dbReference type="ChEBI" id="CHEBI:78466"/>
        <dbReference type="ChEBI" id="CHEBI:78467"/>
    </reaction>
    <physiologicalReaction direction="left-to-right" evidence="12">
        <dbReference type="Rhea" id="RHEA:41861"/>
    </physiologicalReaction>
</comment>
<comment type="catalytic activity">
    <reaction evidence="25">
        <text>dodecanoyl-[ACP] + malonyl-[ACP] + H(+) = 3-oxotetradecanoyl-[ACP] + holo-[ACP] + CO2</text>
        <dbReference type="Rhea" id="RHEA:41884"/>
        <dbReference type="Rhea" id="RHEA-COMP:9623"/>
        <dbReference type="Rhea" id="RHEA-COMP:9644"/>
        <dbReference type="Rhea" id="RHEA-COMP:9645"/>
        <dbReference type="Rhea" id="RHEA-COMP:9685"/>
        <dbReference type="ChEBI" id="CHEBI:15378"/>
        <dbReference type="ChEBI" id="CHEBI:16526"/>
        <dbReference type="ChEBI" id="CHEBI:64479"/>
        <dbReference type="ChEBI" id="CHEBI:65264"/>
        <dbReference type="ChEBI" id="CHEBI:78449"/>
        <dbReference type="ChEBI" id="CHEBI:78473"/>
    </reaction>
    <physiologicalReaction direction="left-to-right" evidence="25">
        <dbReference type="Rhea" id="RHEA:41885"/>
    </physiologicalReaction>
</comment>
<dbReference type="InterPro" id="IPR013154">
    <property type="entry name" value="ADH-like_N"/>
</dbReference>
<comment type="catalytic activity">
    <reaction evidence="16">
        <text>(3R)-hydroxyhexadecanoyl-[ACP] = (2E)-hexadecenoyl-[ACP] + H2O</text>
        <dbReference type="Rhea" id="RHEA:41908"/>
        <dbReference type="Rhea" id="RHEA-COMP:9650"/>
        <dbReference type="Rhea" id="RHEA-COMP:9651"/>
        <dbReference type="ChEBI" id="CHEBI:15377"/>
        <dbReference type="ChEBI" id="CHEBI:78480"/>
        <dbReference type="ChEBI" id="CHEBI:78481"/>
    </reaction>
    <physiologicalReaction direction="left-to-right" evidence="16">
        <dbReference type="Rhea" id="RHEA:41909"/>
    </physiologicalReaction>
</comment>
<evidence type="ECO:0000256" key="22">
    <source>
        <dbReference type="ARBA" id="ARBA00047440"/>
    </source>
</evidence>
<organism evidence="55 56">
    <name type="scientific">Aporhodopirellula rubra</name>
    <dbReference type="NCBI Taxonomy" id="980271"/>
    <lineage>
        <taxon>Bacteria</taxon>
        <taxon>Pseudomonadati</taxon>
        <taxon>Planctomycetota</taxon>
        <taxon>Planctomycetia</taxon>
        <taxon>Pirellulales</taxon>
        <taxon>Pirellulaceae</taxon>
        <taxon>Aporhodopirellula</taxon>
    </lineage>
</organism>
<comment type="catalytic activity">
    <reaction evidence="29">
        <text>acetyl-[ACP] + malonyl-[ACP] + H(+) = 3-oxobutanoyl-[ACP] + holo-[ACP] + CO2</text>
        <dbReference type="Rhea" id="RHEA:41800"/>
        <dbReference type="Rhea" id="RHEA-COMP:9621"/>
        <dbReference type="Rhea" id="RHEA-COMP:9623"/>
        <dbReference type="Rhea" id="RHEA-COMP:9625"/>
        <dbReference type="Rhea" id="RHEA-COMP:9685"/>
        <dbReference type="ChEBI" id="CHEBI:15378"/>
        <dbReference type="ChEBI" id="CHEBI:16526"/>
        <dbReference type="ChEBI" id="CHEBI:64479"/>
        <dbReference type="ChEBI" id="CHEBI:78446"/>
        <dbReference type="ChEBI" id="CHEBI:78449"/>
        <dbReference type="ChEBI" id="CHEBI:78450"/>
    </reaction>
    <physiologicalReaction direction="left-to-right" evidence="29">
        <dbReference type="Rhea" id="RHEA:41801"/>
    </physiologicalReaction>
</comment>
<feature type="domain" description="PKS/mFAS DH" evidence="54">
    <location>
        <begin position="941"/>
        <end position="1234"/>
    </location>
</feature>
<dbReference type="GO" id="GO:0006633">
    <property type="term" value="P:fatty acid biosynthetic process"/>
    <property type="evidence" value="ECO:0007669"/>
    <property type="project" value="TreeGrafter"/>
</dbReference>
<evidence type="ECO:0000256" key="3">
    <source>
        <dbReference type="ARBA" id="ARBA00022553"/>
    </source>
</evidence>
<evidence type="ECO:0000256" key="19">
    <source>
        <dbReference type="ARBA" id="ARBA00047300"/>
    </source>
</evidence>
<sequence length="2511" mass="272673">MSSTSERMAKLSPEKLALLKKAMGETDRIAEPIAVVGLGCRFAGASNIAEYWKLIQDGLDMTGEIPTSRWDLESFYDPTGKTPGKMTTRWGGFLDDIDRFDAAFFGISPREAEKMDAQHRLLLQVVWEALEYGGIAPTSLRESSTGVFVGVGGTDYSRIPVQLDNYFEQITAYSGTGNALSIAANRLSYTLDLRGPSLAIDTACSSSLVAAHLAIRSLRSNECDAAIVGGVNAILTPETTLAFSQAHMLSPDGKCRPFDDQANGYVRGEGCGAVVLKRLSDAVSNGDMVLATIRGSAVNQDGLTSGITAPRGTAQVEVIRRALRDARCSPDDVSYVEAHGTATPLGDPIELGALAEVFRNRKGEEAQPVFLGSVKANIGHTETAAGMASLIKTVLMLNHQTIPGQTHFQKINPHAEIENSRLQVCQKMMPWDGVKGKAIAGISSFGFGGTNSHLILEGAQAASANESSKMPATSADVRPDRPKHLMTLSAKSPKQLQELAGRLGESIADPQSYPLADACYTAAVGRAAFKHRLAISTGDAGKLKEMLESFASGETPKRVKHGAVKGDRRRKIAFLFPGQGAQTPGMGRELYQTHPVFRDALDACDEILADLLPHRLLHVLFEDNSDEPLIHQTQYTQPALFAIEYAMSRLWRSFGIEPTVMLGHSIGDYVAACEAGVFSLRDGLTLIAHRGRLVQSLPRDGSMAVVFADRDRVTDLILPYESDVSLAAHNGTESVVIAGRSDVVADLLNQFESAGVKTRALEVSHAMHSPLLDPILDEFERLAGEMTFHSPKITLISSHDGKKLDDRVCSPAYWRNHLRHTVCFVDASRTLESFPLEAAIEVGPGTTLCGLASRLWSSEPIAWLPSLRNGRSDWDVINESLSELFVRGVTVDWMAFDQPYRRKRVVLPTYPFDLQRHWYDMTRRRDIHISPLPHASNRATHALVGVRLPMAGEKVVFQQSLDAHHPAFLNDHRLDQTPVVPAAAYMEQSLTIANELFGSGNHSLCNLAIEQPLVLAGESRRVVQLSVGPDLRGERSIEIYSRPDSDDETTNETWTLHASGTLNGILDSDAVPDALNRSEIQKRMSHQIGGESFYQRMAACGLQYGPMFQVVSDLRAGDGECLCEIQLPQPLQNELQDYVLHPAVMDGCLQSIAGVVIDPSDDSVTDLVLPTHAERVRVFRDVPSGPLWVYTRNASSSTATDTFDADIILFADDGSVIAEITGARVQRVSKQRSSGQTKPDELLYQTRWHRQALVSSDQSEKQSHRWVVFADRTGIAKDFIARVIESGDEVCVVHQGEAFRFEPSDETPGLSTCHLDPDKRDNYEKLLGSLSGESDRPTSIIDLWAIGNESENGNNPAEFAHRECSHALLLLSTLAKNSSLPIAHTTFVTRGANAIADTDDVSPSQAALWGLGRTAMVEMPHLSMTFLDLDPSQSIESCVDGVQAELTRLVGEDASSEDHVAFRAGERYVARLEKAADLLRTEGASRQSLPASERFSLRLGDSPSFDELHYVPVGSKKLEPNEVEIEVRSAGLNFSDVLKALGLYPGVKDEIVPLGIECAGVVSRVGEAVDAFRPGQRVMGVAPYSFGSHTTTADYAIVATPENLSDEDAATIPITFLTAHHALCSLARLSKNERVLIHAGAGGVGQAAIQIAQAVGAEIFATAGSDLKREFLRSLGVQHVMDSRSLDFADEILEITSGYGVDVVLNSLPGEAITKSLSILAAYGRFLEIGKTDIYQNRRIGLWPFQDNLSYHAIDLDRMLRQRPDDIRRLYAEIGPLFDQGVYRPLPLTTFGPEAIVDAFRYMSQRKNIGKVVVAYPDRQSKKTHEAAPATSVASHDSVDTLSFGNGTVLITGGLGAIGRQVAQYAVTQGATHLAILTRRSSDDVKEELASMQECGASVAVLQGDVSDRESLVAAVRQLPSSYPAIRGVFHAAGVLRDGLMQTMELDQLDQAMSPKTHGAWNLHDVFDDQLDFFVMFSSVAGTIGSPGQANYAAGNAFLDALANYRRGLGLPATSIAWGPWDAEGMAATPEVRRQLAERGMSPLQPSTAMHLLDLAIQNRVTPFAVMDVNWNVMLGKMVGGGSSLMSEFRSATASTEKSNSGGARDEKLVARLMAASAEERLQQLQSFVASELADVMGTDEDAIEADQPLASLGLDSLMGMELRSKLESRLGIELPMSALFDDPSVVSLARVAGEAFEGAAGRLSEETAESKATPIAEKTDTPARPRTESRSKPGIVALGGSQGDHAPLFCLHPVGGDLRCYDSLARAIKDRPVYGLRAQGLQAGSTAHETMDALVTDYTEIIRKTQPSGPYSLVGWSTGGVFAYEIARRLQENDETVQSLIMIDSPLPVVFESVDLGDNAMFLVDLVEFANYFAGTSMEITYESLHQLSEKDALDYVLRLSIDHGILPAKTTAMYLERLINVCKQHVKILQGYEPPPSDLSVEMLRPEVTGLLSHATGHSFDEDLGWGKLVQLRLHQVSGHHFTMMTPPNVSAMAEKISDLLAQPSLPSL</sequence>
<comment type="catalytic activity">
    <reaction evidence="39">
        <text>3-oxotetradecanoyl-[ACP] + NADPH + H(+) = (3R)-hydroxytetradecanoyl-[ACP] + NADP(+)</text>
        <dbReference type="Rhea" id="RHEA:41888"/>
        <dbReference type="Rhea" id="RHEA-COMP:9645"/>
        <dbReference type="Rhea" id="RHEA-COMP:9646"/>
        <dbReference type="ChEBI" id="CHEBI:15378"/>
        <dbReference type="ChEBI" id="CHEBI:57783"/>
        <dbReference type="ChEBI" id="CHEBI:58349"/>
        <dbReference type="ChEBI" id="CHEBI:78473"/>
        <dbReference type="ChEBI" id="CHEBI:78474"/>
    </reaction>
    <physiologicalReaction direction="left-to-right" evidence="39">
        <dbReference type="Rhea" id="RHEA:41889"/>
    </physiologicalReaction>
</comment>
<evidence type="ECO:0000256" key="5">
    <source>
        <dbReference type="ARBA" id="ARBA00022799"/>
    </source>
</evidence>
<evidence type="ECO:0000256" key="41">
    <source>
        <dbReference type="ARBA" id="ARBA00049109"/>
    </source>
</evidence>
<evidence type="ECO:0000256" key="29">
    <source>
        <dbReference type="ARBA" id="ARBA00047961"/>
    </source>
</evidence>
<evidence type="ECO:0000256" key="4">
    <source>
        <dbReference type="ARBA" id="ARBA00022679"/>
    </source>
</evidence>
<dbReference type="GO" id="GO:0141148">
    <property type="term" value="F:enoyl-[acyl-carrier-protein] reductase (NADPH) activity"/>
    <property type="evidence" value="ECO:0007669"/>
    <property type="project" value="UniProtKB-EC"/>
</dbReference>
<dbReference type="InterPro" id="IPR013968">
    <property type="entry name" value="PKS_KR"/>
</dbReference>
<keyword evidence="3" id="KW-0597">Phosphoprotein</keyword>
<comment type="catalytic activity">
    <reaction evidence="34">
        <text>a fatty acyl-[ACP] + malonyl-[ACP] + H(+) = a 3-oxoacyl-[ACP] + holo-[ACP] + CO2</text>
        <dbReference type="Rhea" id="RHEA:22836"/>
        <dbReference type="Rhea" id="RHEA-COMP:9623"/>
        <dbReference type="Rhea" id="RHEA-COMP:9685"/>
        <dbReference type="Rhea" id="RHEA-COMP:9916"/>
        <dbReference type="Rhea" id="RHEA-COMP:14125"/>
        <dbReference type="ChEBI" id="CHEBI:15378"/>
        <dbReference type="ChEBI" id="CHEBI:16526"/>
        <dbReference type="ChEBI" id="CHEBI:64479"/>
        <dbReference type="ChEBI" id="CHEBI:78449"/>
        <dbReference type="ChEBI" id="CHEBI:78776"/>
        <dbReference type="ChEBI" id="CHEBI:138651"/>
        <dbReference type="EC" id="2.3.1.41"/>
    </reaction>
    <physiologicalReaction direction="left-to-right" evidence="34">
        <dbReference type="Rhea" id="RHEA:22837"/>
    </physiologicalReaction>
</comment>
<comment type="catalytic activity">
    <reaction evidence="28">
        <text>3-oxobutanoyl-[ACP] + NADPH + H(+) = (3R)-hydroxybutanoyl-[ACP] + NADP(+)</text>
        <dbReference type="Rhea" id="RHEA:41804"/>
        <dbReference type="Rhea" id="RHEA-COMP:9625"/>
        <dbReference type="Rhea" id="RHEA-COMP:9626"/>
        <dbReference type="ChEBI" id="CHEBI:15378"/>
        <dbReference type="ChEBI" id="CHEBI:57783"/>
        <dbReference type="ChEBI" id="CHEBI:58349"/>
        <dbReference type="ChEBI" id="CHEBI:78450"/>
        <dbReference type="ChEBI" id="CHEBI:78451"/>
    </reaction>
    <physiologicalReaction direction="left-to-right" evidence="28">
        <dbReference type="Rhea" id="RHEA:41805"/>
    </physiologicalReaction>
</comment>
<evidence type="ECO:0000259" key="54">
    <source>
        <dbReference type="PROSITE" id="PS52019"/>
    </source>
</evidence>
<evidence type="ECO:0000256" key="18">
    <source>
        <dbReference type="ARBA" id="ARBA00023442"/>
    </source>
</evidence>
<evidence type="ECO:0000256" key="45">
    <source>
        <dbReference type="ARBA" id="ARBA00049422"/>
    </source>
</evidence>
<evidence type="ECO:0000256" key="6">
    <source>
        <dbReference type="ARBA" id="ARBA00022898"/>
    </source>
</evidence>
<comment type="catalytic activity">
    <reaction evidence="27">
        <text>(2E)-hexenoyl-[ACP] + NADPH + H(+) = hexanoyl-[ACP] + NADP(+)</text>
        <dbReference type="Rhea" id="RHEA:41832"/>
        <dbReference type="Rhea" id="RHEA-COMP:9631"/>
        <dbReference type="Rhea" id="RHEA-COMP:9632"/>
        <dbReference type="ChEBI" id="CHEBI:15378"/>
        <dbReference type="ChEBI" id="CHEBI:57783"/>
        <dbReference type="ChEBI" id="CHEBI:58349"/>
        <dbReference type="ChEBI" id="CHEBI:78458"/>
        <dbReference type="ChEBI" id="CHEBI:78459"/>
    </reaction>
    <physiologicalReaction direction="left-to-right" evidence="27">
        <dbReference type="Rhea" id="RHEA:41833"/>
    </physiologicalReaction>
</comment>
<comment type="catalytic activity">
    <reaction evidence="35">
        <text>3-oxohexanoyl-[ACP] + NADPH + H(+) = (3R)-hydroxyhexanoyl-[ACP] + NADP(+)</text>
        <dbReference type="Rhea" id="RHEA:41824"/>
        <dbReference type="Rhea" id="RHEA-COMP:9629"/>
        <dbReference type="Rhea" id="RHEA-COMP:9630"/>
        <dbReference type="ChEBI" id="CHEBI:15378"/>
        <dbReference type="ChEBI" id="CHEBI:57783"/>
        <dbReference type="ChEBI" id="CHEBI:58349"/>
        <dbReference type="ChEBI" id="CHEBI:78456"/>
        <dbReference type="ChEBI" id="CHEBI:78457"/>
    </reaction>
    <physiologicalReaction direction="left-to-right" evidence="35">
        <dbReference type="Rhea" id="RHEA:41825"/>
    </physiologicalReaction>
</comment>
<evidence type="ECO:0000256" key="39">
    <source>
        <dbReference type="ARBA" id="ARBA00048935"/>
    </source>
</evidence>
<evidence type="ECO:0000256" key="21">
    <source>
        <dbReference type="ARBA" id="ARBA00047400"/>
    </source>
</evidence>
<dbReference type="Gene3D" id="3.30.70.3290">
    <property type="match status" value="1"/>
</dbReference>
<evidence type="ECO:0000256" key="34">
    <source>
        <dbReference type="ARBA" id="ARBA00048506"/>
    </source>
</evidence>
<dbReference type="InterPro" id="IPR042104">
    <property type="entry name" value="PKS_dehydratase_sf"/>
</dbReference>
<dbReference type="Gene3D" id="3.40.50.1820">
    <property type="entry name" value="alpha/beta hydrolase"/>
    <property type="match status" value="1"/>
</dbReference>
<dbReference type="InterPro" id="IPR011032">
    <property type="entry name" value="GroES-like_sf"/>
</dbReference>
<evidence type="ECO:0000256" key="46">
    <source>
        <dbReference type="ARBA" id="ARBA00049449"/>
    </source>
</evidence>
<evidence type="ECO:0000256" key="33">
    <source>
        <dbReference type="ARBA" id="ARBA00048420"/>
    </source>
</evidence>
<evidence type="ECO:0000256" key="25">
    <source>
        <dbReference type="ARBA" id="ARBA00047578"/>
    </source>
</evidence>
<dbReference type="InterPro" id="IPR014031">
    <property type="entry name" value="Ketoacyl_synth_C"/>
</dbReference>
<dbReference type="SUPFAM" id="SSF53474">
    <property type="entry name" value="alpha/beta-Hydrolases"/>
    <property type="match status" value="1"/>
</dbReference>
<dbReference type="InterPro" id="IPR020843">
    <property type="entry name" value="ER"/>
</dbReference>
<evidence type="ECO:0000256" key="16">
    <source>
        <dbReference type="ARBA" id="ARBA00023401"/>
    </source>
</evidence>
<proteinExistence type="predicted"/>
<evidence type="ECO:0000313" key="55">
    <source>
        <dbReference type="EMBL" id="MBB3206093.1"/>
    </source>
</evidence>
<dbReference type="Pfam" id="PF21089">
    <property type="entry name" value="PKS_DH_N"/>
    <property type="match status" value="1"/>
</dbReference>
<keyword evidence="5" id="KW-0702">S-nitrosylation</keyword>
<evidence type="ECO:0000256" key="51">
    <source>
        <dbReference type="SAM" id="MobiDB-lite"/>
    </source>
</evidence>
<evidence type="ECO:0000256" key="13">
    <source>
        <dbReference type="ARBA" id="ARBA00023394"/>
    </source>
</evidence>
<evidence type="ECO:0000256" key="20">
    <source>
        <dbReference type="ARBA" id="ARBA00047394"/>
    </source>
</evidence>
<comment type="catalytic activity">
    <reaction evidence="9">
        <text>(3R)-hydroxyoctanoyl-[ACP] = (2E)-octenoyl-[ACP] + H2O</text>
        <dbReference type="Rhea" id="RHEA:41844"/>
        <dbReference type="Rhea" id="RHEA-COMP:9634"/>
        <dbReference type="Rhea" id="RHEA-COMP:9635"/>
        <dbReference type="ChEBI" id="CHEBI:15377"/>
        <dbReference type="ChEBI" id="CHEBI:78461"/>
        <dbReference type="ChEBI" id="CHEBI:78462"/>
    </reaction>
    <physiologicalReaction direction="left-to-right" evidence="9">
        <dbReference type="Rhea" id="RHEA:41845"/>
    </physiologicalReaction>
</comment>
<comment type="catalytic activity">
    <reaction evidence="33">
        <text>(2E)-octenoyl-[ACP] + NADPH + H(+) = octanoyl-[ACP] + NADP(+)</text>
        <dbReference type="Rhea" id="RHEA:41848"/>
        <dbReference type="Rhea" id="RHEA-COMP:9635"/>
        <dbReference type="Rhea" id="RHEA-COMP:9636"/>
        <dbReference type="ChEBI" id="CHEBI:15378"/>
        <dbReference type="ChEBI" id="CHEBI:57783"/>
        <dbReference type="ChEBI" id="CHEBI:58349"/>
        <dbReference type="ChEBI" id="CHEBI:78462"/>
        <dbReference type="ChEBI" id="CHEBI:78463"/>
    </reaction>
    <physiologicalReaction direction="left-to-right" evidence="33">
        <dbReference type="Rhea" id="RHEA:41849"/>
    </physiologicalReaction>
</comment>
<dbReference type="InterPro" id="IPR036291">
    <property type="entry name" value="NAD(P)-bd_dom_sf"/>
</dbReference>
<evidence type="ECO:0000256" key="48">
    <source>
        <dbReference type="ARBA" id="ARBA00049533"/>
    </source>
</evidence>
<dbReference type="SUPFAM" id="SSF51735">
    <property type="entry name" value="NAD(P)-binding Rossmann-fold domains"/>
    <property type="match status" value="3"/>
</dbReference>
<dbReference type="GO" id="GO:0019171">
    <property type="term" value="F:(3R)-hydroxyacyl-[acyl-carrier-protein] dehydratase activity"/>
    <property type="evidence" value="ECO:0007669"/>
    <property type="project" value="UniProtKB-EC"/>
</dbReference>
<dbReference type="Gene3D" id="3.40.47.10">
    <property type="match status" value="1"/>
</dbReference>
<evidence type="ECO:0000256" key="42">
    <source>
        <dbReference type="ARBA" id="ARBA00049171"/>
    </source>
</evidence>
<dbReference type="InterPro" id="IPR057326">
    <property type="entry name" value="KR_dom"/>
</dbReference>
<evidence type="ECO:0000256" key="40">
    <source>
        <dbReference type="ARBA" id="ARBA00049019"/>
    </source>
</evidence>
<comment type="catalytic activity">
    <reaction evidence="21">
        <text>a (3R)-hydroxyacyl-[ACP] + NADP(+) = a 3-oxoacyl-[ACP] + NADPH + H(+)</text>
        <dbReference type="Rhea" id="RHEA:17397"/>
        <dbReference type="Rhea" id="RHEA-COMP:9916"/>
        <dbReference type="Rhea" id="RHEA-COMP:9945"/>
        <dbReference type="ChEBI" id="CHEBI:15378"/>
        <dbReference type="ChEBI" id="CHEBI:57783"/>
        <dbReference type="ChEBI" id="CHEBI:58349"/>
        <dbReference type="ChEBI" id="CHEBI:78776"/>
        <dbReference type="ChEBI" id="CHEBI:78827"/>
        <dbReference type="EC" id="1.1.1.100"/>
    </reaction>
    <physiologicalReaction direction="right-to-left" evidence="21">
        <dbReference type="Rhea" id="RHEA:17399"/>
    </physiologicalReaction>
</comment>
<evidence type="ECO:0000256" key="10">
    <source>
        <dbReference type="ARBA" id="ARBA00023351"/>
    </source>
</evidence>
<dbReference type="FunFam" id="3.40.50.720:FF:000209">
    <property type="entry name" value="Polyketide synthase Pks12"/>
    <property type="match status" value="1"/>
</dbReference>
<evidence type="ECO:0000256" key="32">
    <source>
        <dbReference type="ARBA" id="ARBA00048289"/>
    </source>
</evidence>
<evidence type="ECO:0000256" key="27">
    <source>
        <dbReference type="ARBA" id="ARBA00047897"/>
    </source>
</evidence>
<evidence type="ECO:0000256" key="11">
    <source>
        <dbReference type="ARBA" id="ARBA00023373"/>
    </source>
</evidence>
<evidence type="ECO:0000256" key="7">
    <source>
        <dbReference type="ARBA" id="ARBA00023239"/>
    </source>
</evidence>
<dbReference type="CDD" id="cd00833">
    <property type="entry name" value="PKS"/>
    <property type="match status" value="1"/>
</dbReference>
<dbReference type="InterPro" id="IPR014043">
    <property type="entry name" value="Acyl_transferase_dom"/>
</dbReference>
<dbReference type="PROSITE" id="PS50075">
    <property type="entry name" value="CARRIER"/>
    <property type="match status" value="1"/>
</dbReference>
<dbReference type="GO" id="GO:0004315">
    <property type="term" value="F:3-oxoacyl-[acyl-carrier-protein] synthase activity"/>
    <property type="evidence" value="ECO:0007669"/>
    <property type="project" value="UniProtKB-EC"/>
</dbReference>
<dbReference type="SMART" id="SM00826">
    <property type="entry name" value="PKS_DH"/>
    <property type="match status" value="1"/>
</dbReference>
<comment type="catalytic activity">
    <reaction evidence="26">
        <text>(2E)-hexadecenoyl-[ACP] + NADPH + H(+) = hexadecanoyl-[ACP] + NADP(+)</text>
        <dbReference type="Rhea" id="RHEA:41912"/>
        <dbReference type="Rhea" id="RHEA-COMP:9651"/>
        <dbReference type="Rhea" id="RHEA-COMP:9652"/>
        <dbReference type="ChEBI" id="CHEBI:15378"/>
        <dbReference type="ChEBI" id="CHEBI:57783"/>
        <dbReference type="ChEBI" id="CHEBI:58349"/>
        <dbReference type="ChEBI" id="CHEBI:78481"/>
        <dbReference type="ChEBI" id="CHEBI:78483"/>
    </reaction>
    <physiologicalReaction direction="left-to-right" evidence="26">
        <dbReference type="Rhea" id="RHEA:41913"/>
    </physiologicalReaction>
</comment>
<dbReference type="CDD" id="cd05195">
    <property type="entry name" value="enoyl_red"/>
    <property type="match status" value="1"/>
</dbReference>
<dbReference type="GO" id="GO:0031177">
    <property type="term" value="F:phosphopantetheine binding"/>
    <property type="evidence" value="ECO:0007669"/>
    <property type="project" value="InterPro"/>
</dbReference>
<comment type="catalytic activity">
    <reaction evidence="13">
        <text>a (3R)-hydroxyacyl-[ACP] = a (2E)-enoyl-[ACP] + H2O</text>
        <dbReference type="Rhea" id="RHEA:13097"/>
        <dbReference type="Rhea" id="RHEA-COMP:9925"/>
        <dbReference type="Rhea" id="RHEA-COMP:9945"/>
        <dbReference type="ChEBI" id="CHEBI:15377"/>
        <dbReference type="ChEBI" id="CHEBI:78784"/>
        <dbReference type="ChEBI" id="CHEBI:78827"/>
        <dbReference type="EC" id="4.2.1.59"/>
    </reaction>
    <physiologicalReaction direction="left-to-right" evidence="13">
        <dbReference type="Rhea" id="RHEA:13098"/>
    </physiologicalReaction>
</comment>
<dbReference type="GO" id="GO:0016297">
    <property type="term" value="F:fatty acyl-[ACP] hydrolase activity"/>
    <property type="evidence" value="ECO:0007669"/>
    <property type="project" value="UniProtKB-EC"/>
</dbReference>
<keyword evidence="7" id="KW-0456">Lyase</keyword>
<feature type="region of interest" description="N-terminal hotdog fold" evidence="50">
    <location>
        <begin position="941"/>
        <end position="1069"/>
    </location>
</feature>
<keyword evidence="56" id="KW-1185">Reference proteome</keyword>
<comment type="pathway">
    <text evidence="1">Lipid metabolism.</text>
</comment>
<feature type="region of interest" description="C-terminal hotdog fold" evidence="50">
    <location>
        <begin position="1085"/>
        <end position="1234"/>
    </location>
</feature>
<dbReference type="InterPro" id="IPR016036">
    <property type="entry name" value="Malonyl_transacylase_ACP-bd"/>
</dbReference>
<comment type="catalytic activity">
    <reaction evidence="41">
        <text>decanoyl-[ACP] + malonyl-[ACP] + H(+) = 3-oxododecanoyl-[ACP] + holo-[ACP] + CO2</text>
        <dbReference type="Rhea" id="RHEA:41868"/>
        <dbReference type="Rhea" id="RHEA-COMP:9623"/>
        <dbReference type="Rhea" id="RHEA-COMP:9640"/>
        <dbReference type="Rhea" id="RHEA-COMP:9641"/>
        <dbReference type="Rhea" id="RHEA-COMP:9685"/>
        <dbReference type="ChEBI" id="CHEBI:15378"/>
        <dbReference type="ChEBI" id="CHEBI:16526"/>
        <dbReference type="ChEBI" id="CHEBI:64479"/>
        <dbReference type="ChEBI" id="CHEBI:78449"/>
        <dbReference type="ChEBI" id="CHEBI:78468"/>
        <dbReference type="ChEBI" id="CHEBI:78469"/>
    </reaction>
    <physiologicalReaction direction="left-to-right" evidence="41">
        <dbReference type="Rhea" id="RHEA:41869"/>
    </physiologicalReaction>
</comment>
<dbReference type="InterPro" id="IPR006162">
    <property type="entry name" value="Ppantetheine_attach_site"/>
</dbReference>
<dbReference type="GO" id="GO:0004313">
    <property type="term" value="F:[acyl-carrier-protein] S-acetyltransferase activity"/>
    <property type="evidence" value="ECO:0007669"/>
    <property type="project" value="UniProtKB-EC"/>
</dbReference>
<feature type="active site" description="Proton acceptor; for dehydratase activity" evidence="50">
    <location>
        <position position="972"/>
    </location>
</feature>
<comment type="catalytic activity">
    <reaction evidence="42">
        <text>(2E)-tetradecenoyl-[ACP] + NADPH + H(+) = tetradecanoyl-[ACP] + NADP(+)</text>
        <dbReference type="Rhea" id="RHEA:41896"/>
        <dbReference type="Rhea" id="RHEA-COMP:9647"/>
        <dbReference type="Rhea" id="RHEA-COMP:9648"/>
        <dbReference type="ChEBI" id="CHEBI:15378"/>
        <dbReference type="ChEBI" id="CHEBI:57783"/>
        <dbReference type="ChEBI" id="CHEBI:58349"/>
        <dbReference type="ChEBI" id="CHEBI:78475"/>
        <dbReference type="ChEBI" id="CHEBI:78477"/>
    </reaction>
    <physiologicalReaction direction="left-to-right" evidence="42">
        <dbReference type="Rhea" id="RHEA:41897"/>
    </physiologicalReaction>
</comment>
<comment type="catalytic activity">
    <reaction evidence="40">
        <text>(2E)-octadecenoyl-[ACP] + NADPH + H(+) = octadecanoyl-[ACP] + NADP(+)</text>
        <dbReference type="Rhea" id="RHEA:41928"/>
        <dbReference type="Rhea" id="RHEA-COMP:9655"/>
        <dbReference type="Rhea" id="RHEA-COMP:9656"/>
        <dbReference type="ChEBI" id="CHEBI:15378"/>
        <dbReference type="ChEBI" id="CHEBI:57783"/>
        <dbReference type="ChEBI" id="CHEBI:58349"/>
        <dbReference type="ChEBI" id="CHEBI:78489"/>
        <dbReference type="ChEBI" id="CHEBI:78495"/>
    </reaction>
    <physiologicalReaction direction="left-to-right" evidence="40">
        <dbReference type="Rhea" id="RHEA:41929"/>
    </physiologicalReaction>
</comment>
<evidence type="ECO:0000256" key="24">
    <source>
        <dbReference type="ARBA" id="ARBA00047500"/>
    </source>
</evidence>
<dbReference type="Pfam" id="PF14765">
    <property type="entry name" value="PS-DH"/>
    <property type="match status" value="1"/>
</dbReference>
<comment type="catalytic activity">
    <reaction evidence="38">
        <text>hexadecanoyl-[ACP] + H2O = hexadecanoate + holo-[ACP] + H(+)</text>
        <dbReference type="Rhea" id="RHEA:41932"/>
        <dbReference type="Rhea" id="RHEA-COMP:9652"/>
        <dbReference type="Rhea" id="RHEA-COMP:9685"/>
        <dbReference type="ChEBI" id="CHEBI:7896"/>
        <dbReference type="ChEBI" id="CHEBI:15377"/>
        <dbReference type="ChEBI" id="CHEBI:15378"/>
        <dbReference type="ChEBI" id="CHEBI:64479"/>
        <dbReference type="ChEBI" id="CHEBI:78483"/>
        <dbReference type="EC" id="3.1.2.14"/>
    </reaction>
    <physiologicalReaction direction="left-to-right" evidence="38">
        <dbReference type="Rhea" id="RHEA:41933"/>
    </physiologicalReaction>
</comment>
<evidence type="ECO:0000259" key="52">
    <source>
        <dbReference type="PROSITE" id="PS50075"/>
    </source>
</evidence>
<comment type="catalytic activity">
    <reaction evidence="37">
        <text>holo-[ACP] + acetyl-CoA = acetyl-[ACP] + CoA</text>
        <dbReference type="Rhea" id="RHEA:41788"/>
        <dbReference type="Rhea" id="RHEA-COMP:9621"/>
        <dbReference type="Rhea" id="RHEA-COMP:9685"/>
        <dbReference type="ChEBI" id="CHEBI:57287"/>
        <dbReference type="ChEBI" id="CHEBI:57288"/>
        <dbReference type="ChEBI" id="CHEBI:64479"/>
        <dbReference type="ChEBI" id="CHEBI:78446"/>
        <dbReference type="EC" id="2.3.1.38"/>
    </reaction>
    <physiologicalReaction direction="left-to-right" evidence="37">
        <dbReference type="Rhea" id="RHEA:41789"/>
    </physiologicalReaction>
</comment>
<dbReference type="Gene3D" id="1.10.1200.10">
    <property type="entry name" value="ACP-like"/>
    <property type="match status" value="1"/>
</dbReference>
<dbReference type="InterPro" id="IPR049900">
    <property type="entry name" value="PKS_mFAS_DH"/>
</dbReference>
<dbReference type="SUPFAM" id="SSF47336">
    <property type="entry name" value="ACP-like"/>
    <property type="match status" value="1"/>
</dbReference>
<dbReference type="InterPro" id="IPR020841">
    <property type="entry name" value="PKS_Beta-ketoAc_synthase_dom"/>
</dbReference>
<comment type="catalytic activity">
    <reaction evidence="14">
        <text>(3R)-hydroxytetradecanoyl-[ACP] = (2E)-tetradecenoyl-[ACP] + H2O</text>
        <dbReference type="Rhea" id="RHEA:41892"/>
        <dbReference type="Rhea" id="RHEA-COMP:9646"/>
        <dbReference type="Rhea" id="RHEA-COMP:9647"/>
        <dbReference type="ChEBI" id="CHEBI:15377"/>
        <dbReference type="ChEBI" id="CHEBI:78474"/>
        <dbReference type="ChEBI" id="CHEBI:78475"/>
    </reaction>
    <physiologicalReaction direction="left-to-right" evidence="14">
        <dbReference type="Rhea" id="RHEA:41893"/>
    </physiologicalReaction>
</comment>
<comment type="catalytic activity">
    <reaction evidence="31">
        <text>(2E)-dodecenoyl-[ACP] + NADPH + H(+) = dodecanoyl-[ACP] + NADP(+)</text>
        <dbReference type="Rhea" id="RHEA:41880"/>
        <dbReference type="Rhea" id="RHEA-COMP:9643"/>
        <dbReference type="Rhea" id="RHEA-COMP:9644"/>
        <dbReference type="ChEBI" id="CHEBI:15378"/>
        <dbReference type="ChEBI" id="CHEBI:57783"/>
        <dbReference type="ChEBI" id="CHEBI:58349"/>
        <dbReference type="ChEBI" id="CHEBI:65264"/>
        <dbReference type="ChEBI" id="CHEBI:78472"/>
    </reaction>
    <physiologicalReaction direction="left-to-right" evidence="31">
        <dbReference type="Rhea" id="RHEA:41881"/>
    </physiologicalReaction>
</comment>
<evidence type="ECO:0000256" key="47">
    <source>
        <dbReference type="ARBA" id="ARBA00049521"/>
    </source>
</evidence>
<comment type="catalytic activity">
    <reaction evidence="36">
        <text>a 2,3-saturated acyl-[ACP] + NADP(+) = a (2E)-enoyl-[ACP] + NADPH + H(+)</text>
        <dbReference type="Rhea" id="RHEA:22564"/>
        <dbReference type="Rhea" id="RHEA-COMP:9925"/>
        <dbReference type="Rhea" id="RHEA-COMP:9926"/>
        <dbReference type="ChEBI" id="CHEBI:15378"/>
        <dbReference type="ChEBI" id="CHEBI:57783"/>
        <dbReference type="ChEBI" id="CHEBI:58349"/>
        <dbReference type="ChEBI" id="CHEBI:78784"/>
        <dbReference type="ChEBI" id="CHEBI:78785"/>
        <dbReference type="EC" id="1.3.1.39"/>
    </reaction>
    <physiologicalReaction direction="right-to-left" evidence="36">
        <dbReference type="Rhea" id="RHEA:22566"/>
    </physiologicalReaction>
</comment>
<dbReference type="Pfam" id="PF00975">
    <property type="entry name" value="Thioesterase"/>
    <property type="match status" value="1"/>
</dbReference>
<evidence type="ECO:0000256" key="12">
    <source>
        <dbReference type="ARBA" id="ARBA00023388"/>
    </source>
</evidence>
<dbReference type="InterPro" id="IPR001227">
    <property type="entry name" value="Ac_transferase_dom_sf"/>
</dbReference>
<dbReference type="Pfam" id="PF02801">
    <property type="entry name" value="Ketoacyl-synt_C"/>
    <property type="match status" value="1"/>
</dbReference>
<dbReference type="InterPro" id="IPR036736">
    <property type="entry name" value="ACP-like_sf"/>
</dbReference>
<dbReference type="InterPro" id="IPR016035">
    <property type="entry name" value="Acyl_Trfase/lysoPLipase"/>
</dbReference>
<feature type="domain" description="Carrier" evidence="52">
    <location>
        <begin position="2116"/>
        <end position="2197"/>
    </location>
</feature>
<dbReference type="Gene3D" id="3.40.50.720">
    <property type="entry name" value="NAD(P)-binding Rossmann-like Domain"/>
    <property type="match status" value="3"/>
</dbReference>
<comment type="catalytic activity">
    <reaction evidence="17">
        <text>(3R)-hydroxybutanoyl-[ACP] = (2E)-butenoyl-[ACP] + H2O</text>
        <dbReference type="Rhea" id="RHEA:41808"/>
        <dbReference type="Rhea" id="RHEA-COMP:9626"/>
        <dbReference type="Rhea" id="RHEA-COMP:9627"/>
        <dbReference type="ChEBI" id="CHEBI:15377"/>
        <dbReference type="ChEBI" id="CHEBI:78451"/>
        <dbReference type="ChEBI" id="CHEBI:78453"/>
    </reaction>
    <physiologicalReaction direction="left-to-right" evidence="17">
        <dbReference type="Rhea" id="RHEA:41809"/>
    </physiologicalReaction>
</comment>
<comment type="catalytic activity">
    <reaction evidence="19">
        <text>3-oxooctadecanoyl-[ACP] + NADPH + H(+) = (3R)-hydroxyoctadecanoyl-[ACP] + NADP(+)</text>
        <dbReference type="Rhea" id="RHEA:41920"/>
        <dbReference type="Rhea" id="RHEA-COMP:9653"/>
        <dbReference type="Rhea" id="RHEA-COMP:9654"/>
        <dbReference type="ChEBI" id="CHEBI:15378"/>
        <dbReference type="ChEBI" id="CHEBI:57783"/>
        <dbReference type="ChEBI" id="CHEBI:58349"/>
        <dbReference type="ChEBI" id="CHEBI:78487"/>
        <dbReference type="ChEBI" id="CHEBI:78488"/>
    </reaction>
    <physiologicalReaction direction="left-to-right" evidence="19">
        <dbReference type="Rhea" id="RHEA:41921"/>
    </physiologicalReaction>
</comment>
<dbReference type="InterPro" id="IPR001031">
    <property type="entry name" value="Thioesterase"/>
</dbReference>
<dbReference type="SUPFAM" id="SSF50129">
    <property type="entry name" value="GroES-like"/>
    <property type="match status" value="1"/>
</dbReference>
<keyword evidence="2" id="KW-0596">Phosphopantetheine</keyword>
<dbReference type="InterPro" id="IPR020802">
    <property type="entry name" value="TesA-like"/>
</dbReference>
<name>A0A7W5H5C2_9BACT</name>
<evidence type="ECO:0000256" key="28">
    <source>
        <dbReference type="ARBA" id="ARBA00047953"/>
    </source>
</evidence>
<dbReference type="CDD" id="cd08955">
    <property type="entry name" value="KR_2_FAS_SDR_x"/>
    <property type="match status" value="1"/>
</dbReference>
<evidence type="ECO:0000256" key="8">
    <source>
        <dbReference type="ARBA" id="ARBA00023268"/>
    </source>
</evidence>
<evidence type="ECO:0000256" key="43">
    <source>
        <dbReference type="ARBA" id="ARBA00049263"/>
    </source>
</evidence>
<comment type="catalytic activity">
    <reaction evidence="46">
        <text>butanoyl-[ACP] + malonyl-[ACP] + H(+) = 3-oxohexanoyl-[ACP] + holo-[ACP] + CO2</text>
        <dbReference type="Rhea" id="RHEA:41820"/>
        <dbReference type="Rhea" id="RHEA-COMP:9623"/>
        <dbReference type="Rhea" id="RHEA-COMP:9628"/>
        <dbReference type="Rhea" id="RHEA-COMP:9629"/>
        <dbReference type="Rhea" id="RHEA-COMP:9685"/>
        <dbReference type="ChEBI" id="CHEBI:15378"/>
        <dbReference type="ChEBI" id="CHEBI:16526"/>
        <dbReference type="ChEBI" id="CHEBI:64479"/>
        <dbReference type="ChEBI" id="CHEBI:78449"/>
        <dbReference type="ChEBI" id="CHEBI:78454"/>
        <dbReference type="ChEBI" id="CHEBI:78456"/>
    </reaction>
    <physiologicalReaction direction="left-to-right" evidence="46">
        <dbReference type="Rhea" id="RHEA:41821"/>
    </physiologicalReaction>
</comment>
<dbReference type="InterPro" id="IPR020806">
    <property type="entry name" value="PKS_PP-bd"/>
</dbReference>
<comment type="catalytic activity">
    <reaction evidence="22">
        <text>3-oxodecanoyl-[ACP] + NADPH + H(+) = (3R)-hydroxydecanoyl-[ACP] + NADP(+)</text>
        <dbReference type="Rhea" id="RHEA:41856"/>
        <dbReference type="Rhea" id="RHEA-COMP:9637"/>
        <dbReference type="Rhea" id="RHEA-COMP:9638"/>
        <dbReference type="ChEBI" id="CHEBI:15378"/>
        <dbReference type="ChEBI" id="CHEBI:57783"/>
        <dbReference type="ChEBI" id="CHEBI:58349"/>
        <dbReference type="ChEBI" id="CHEBI:78464"/>
        <dbReference type="ChEBI" id="CHEBI:78466"/>
    </reaction>
    <physiologicalReaction direction="left-to-right" evidence="22">
        <dbReference type="Rhea" id="RHEA:41857"/>
    </physiologicalReaction>
</comment>
<dbReference type="PROSITE" id="PS52019">
    <property type="entry name" value="PKS_MFAS_DH"/>
    <property type="match status" value="1"/>
</dbReference>
<dbReference type="GO" id="GO:0005737">
    <property type="term" value="C:cytoplasm"/>
    <property type="evidence" value="ECO:0007669"/>
    <property type="project" value="TreeGrafter"/>
</dbReference>
<evidence type="ECO:0000256" key="14">
    <source>
        <dbReference type="ARBA" id="ARBA00023398"/>
    </source>
</evidence>
<dbReference type="InterPro" id="IPR049551">
    <property type="entry name" value="PKS_DH_C"/>
</dbReference>
<comment type="catalytic activity">
    <reaction evidence="43">
        <text>3-oxododecanoyl-[ACP] + NADPH + H(+) = (3R)-hydroxydodecanoyl-[ACP] + NADP(+)</text>
        <dbReference type="Rhea" id="RHEA:41872"/>
        <dbReference type="Rhea" id="RHEA-COMP:9641"/>
        <dbReference type="Rhea" id="RHEA-COMP:9642"/>
        <dbReference type="ChEBI" id="CHEBI:15378"/>
        <dbReference type="ChEBI" id="CHEBI:57783"/>
        <dbReference type="ChEBI" id="CHEBI:58349"/>
        <dbReference type="ChEBI" id="CHEBI:78469"/>
        <dbReference type="ChEBI" id="CHEBI:78470"/>
    </reaction>
    <physiologicalReaction direction="left-to-right" evidence="43">
        <dbReference type="Rhea" id="RHEA:41873"/>
    </physiologicalReaction>
</comment>
<comment type="catalytic activity">
    <reaction evidence="23">
        <text>tetradecanoyl-[ACP] + malonyl-[ACP] + H(+) = 3-oxohexadecanoyl-[ACP] + holo-[ACP] + CO2</text>
        <dbReference type="Rhea" id="RHEA:41900"/>
        <dbReference type="Rhea" id="RHEA-COMP:9623"/>
        <dbReference type="Rhea" id="RHEA-COMP:9648"/>
        <dbReference type="Rhea" id="RHEA-COMP:9649"/>
        <dbReference type="Rhea" id="RHEA-COMP:9685"/>
        <dbReference type="ChEBI" id="CHEBI:15378"/>
        <dbReference type="ChEBI" id="CHEBI:16526"/>
        <dbReference type="ChEBI" id="CHEBI:64479"/>
        <dbReference type="ChEBI" id="CHEBI:78449"/>
        <dbReference type="ChEBI" id="CHEBI:78477"/>
        <dbReference type="ChEBI" id="CHEBI:78478"/>
    </reaction>
    <physiologicalReaction direction="left-to-right" evidence="23">
        <dbReference type="Rhea" id="RHEA:41901"/>
    </physiologicalReaction>
</comment>
<dbReference type="InterPro" id="IPR016039">
    <property type="entry name" value="Thiolase-like"/>
</dbReference>
<dbReference type="SMART" id="SM00829">
    <property type="entry name" value="PKS_ER"/>
    <property type="match status" value="1"/>
</dbReference>
<feature type="domain" description="Ketosynthase family 3 (KS3)" evidence="53">
    <location>
        <begin position="30"/>
        <end position="458"/>
    </location>
</feature>
<keyword evidence="4" id="KW-0808">Transferase</keyword>
<evidence type="ECO:0000256" key="26">
    <source>
        <dbReference type="ARBA" id="ARBA00047810"/>
    </source>
</evidence>
<dbReference type="SUPFAM" id="SSF53901">
    <property type="entry name" value="Thiolase-like"/>
    <property type="match status" value="1"/>
</dbReference>
<evidence type="ECO:0000256" key="50">
    <source>
        <dbReference type="PROSITE-ProRule" id="PRU01363"/>
    </source>
</evidence>
<evidence type="ECO:0000256" key="15">
    <source>
        <dbReference type="ARBA" id="ARBA00023399"/>
    </source>
</evidence>
<dbReference type="GO" id="GO:0004312">
    <property type="term" value="F:fatty acid synthase activity"/>
    <property type="evidence" value="ECO:0007669"/>
    <property type="project" value="TreeGrafter"/>
</dbReference>
<evidence type="ECO:0000256" key="31">
    <source>
        <dbReference type="ARBA" id="ARBA00048281"/>
    </source>
</evidence>
<evidence type="ECO:0000256" key="30">
    <source>
        <dbReference type="ARBA" id="ARBA00048051"/>
    </source>
</evidence>
<evidence type="ECO:0000256" key="37">
    <source>
        <dbReference type="ARBA" id="ARBA00048691"/>
    </source>
</evidence>
<comment type="catalytic activity">
    <reaction evidence="20">
        <text>hexanoyl-[ACP] + malonyl-[ACP] + H(+) = 3-oxooctanoyl-[ACP] + holo-[ACP] + CO2</text>
        <dbReference type="Rhea" id="RHEA:41836"/>
        <dbReference type="Rhea" id="RHEA-COMP:9623"/>
        <dbReference type="Rhea" id="RHEA-COMP:9632"/>
        <dbReference type="Rhea" id="RHEA-COMP:9633"/>
        <dbReference type="Rhea" id="RHEA-COMP:9685"/>
        <dbReference type="ChEBI" id="CHEBI:15378"/>
        <dbReference type="ChEBI" id="CHEBI:16526"/>
        <dbReference type="ChEBI" id="CHEBI:64479"/>
        <dbReference type="ChEBI" id="CHEBI:78449"/>
        <dbReference type="ChEBI" id="CHEBI:78459"/>
        <dbReference type="ChEBI" id="CHEBI:78460"/>
    </reaction>
    <physiologicalReaction direction="left-to-right" evidence="20">
        <dbReference type="Rhea" id="RHEA:41837"/>
    </physiologicalReaction>
</comment>
<dbReference type="Pfam" id="PF00550">
    <property type="entry name" value="PP-binding"/>
    <property type="match status" value="1"/>
</dbReference>
<dbReference type="SMART" id="SM00827">
    <property type="entry name" value="PKS_AT"/>
    <property type="match status" value="1"/>
</dbReference>
<comment type="catalytic activity">
    <reaction evidence="44">
        <text>3-oxohexadecanoyl-[ACP] + NADPH + H(+) = (3R)-hydroxyhexadecanoyl-[ACP] + NADP(+)</text>
        <dbReference type="Rhea" id="RHEA:41904"/>
        <dbReference type="Rhea" id="RHEA-COMP:9649"/>
        <dbReference type="Rhea" id="RHEA-COMP:9650"/>
        <dbReference type="ChEBI" id="CHEBI:15378"/>
        <dbReference type="ChEBI" id="CHEBI:57783"/>
        <dbReference type="ChEBI" id="CHEBI:58349"/>
        <dbReference type="ChEBI" id="CHEBI:78478"/>
        <dbReference type="ChEBI" id="CHEBI:78480"/>
    </reaction>
    <physiologicalReaction direction="left-to-right" evidence="44">
        <dbReference type="Rhea" id="RHEA:41905"/>
    </physiologicalReaction>
</comment>
<dbReference type="InterPro" id="IPR049552">
    <property type="entry name" value="PKS_DH_N"/>
</dbReference>
<keyword evidence="6" id="KW-0663">Pyridoxal phosphate</keyword>
<dbReference type="Pfam" id="PF00109">
    <property type="entry name" value="ketoacyl-synt"/>
    <property type="match status" value="1"/>
</dbReference>
<evidence type="ECO:0000256" key="23">
    <source>
        <dbReference type="ARBA" id="ARBA00047451"/>
    </source>
</evidence>
<reference evidence="55 56" key="1">
    <citation type="submission" date="2020-08" db="EMBL/GenBank/DDBJ databases">
        <title>Genomic Encyclopedia of Type Strains, Phase III (KMG-III): the genomes of soil and plant-associated and newly described type strains.</title>
        <authorList>
            <person name="Whitman W."/>
        </authorList>
    </citation>
    <scope>NUCLEOTIDE SEQUENCE [LARGE SCALE GENOMIC DNA]</scope>
    <source>
        <strain evidence="55 56">CECT 8075</strain>
    </source>
</reference>
<comment type="catalytic activity">
    <reaction evidence="30">
        <text>hexadecanoyl-[ACP] + malonyl-[ACP] + H(+) = 3-oxooctadecanoyl-[ACP] + holo-[ACP] + CO2</text>
        <dbReference type="Rhea" id="RHEA:41916"/>
        <dbReference type="Rhea" id="RHEA-COMP:9623"/>
        <dbReference type="Rhea" id="RHEA-COMP:9652"/>
        <dbReference type="Rhea" id="RHEA-COMP:9653"/>
        <dbReference type="Rhea" id="RHEA-COMP:9685"/>
        <dbReference type="ChEBI" id="CHEBI:15378"/>
        <dbReference type="ChEBI" id="CHEBI:16526"/>
        <dbReference type="ChEBI" id="CHEBI:64479"/>
        <dbReference type="ChEBI" id="CHEBI:78449"/>
        <dbReference type="ChEBI" id="CHEBI:78483"/>
        <dbReference type="ChEBI" id="CHEBI:78487"/>
    </reaction>
    <physiologicalReaction direction="left-to-right" evidence="30">
        <dbReference type="Rhea" id="RHEA:41917"/>
    </physiologicalReaction>
</comment>
<comment type="catalytic activity">
    <reaction evidence="15">
        <text>(3R)-hydroxyoctadecanoyl-[ACP] = (2E)-octadecenoyl-[ACP] + H2O</text>
        <dbReference type="Rhea" id="RHEA:41924"/>
        <dbReference type="Rhea" id="RHEA-COMP:9654"/>
        <dbReference type="Rhea" id="RHEA-COMP:9655"/>
        <dbReference type="ChEBI" id="CHEBI:15377"/>
        <dbReference type="ChEBI" id="CHEBI:78488"/>
        <dbReference type="ChEBI" id="CHEBI:78489"/>
    </reaction>
    <physiologicalReaction direction="left-to-right" evidence="15">
        <dbReference type="Rhea" id="RHEA:41925"/>
    </physiologicalReaction>
</comment>
<protein>
    <submittedName>
        <fullName evidence="55">Myxalamid-type polyketide synthase MxaB</fullName>
    </submittedName>
</protein>
<comment type="function">
    <text evidence="49">Involved in production of the polyketide antibiotic thailandamide.</text>
</comment>
<evidence type="ECO:0000256" key="9">
    <source>
        <dbReference type="ARBA" id="ARBA00023332"/>
    </source>
</evidence>
<dbReference type="GO" id="GO:0071770">
    <property type="term" value="P:DIM/DIP cell wall layer assembly"/>
    <property type="evidence" value="ECO:0007669"/>
    <property type="project" value="TreeGrafter"/>
</dbReference>
<dbReference type="SMART" id="SM01294">
    <property type="entry name" value="PKS_PP_betabranch"/>
    <property type="match status" value="1"/>
</dbReference>
<dbReference type="GO" id="GO:0004316">
    <property type="term" value="F:3-oxoacyl-[acyl-carrier-protein] reductase (NADPH) activity"/>
    <property type="evidence" value="ECO:0007669"/>
    <property type="project" value="UniProtKB-EC"/>
</dbReference>
<evidence type="ECO:0000256" key="44">
    <source>
        <dbReference type="ARBA" id="ARBA00049414"/>
    </source>
</evidence>
<dbReference type="SUPFAM" id="SSF55048">
    <property type="entry name" value="Probable ACP-binding domain of malonyl-CoA ACP transacylase"/>
    <property type="match status" value="1"/>
</dbReference>
<accession>A0A7W5H5C2</accession>
<evidence type="ECO:0000259" key="53">
    <source>
        <dbReference type="PROSITE" id="PS52004"/>
    </source>
</evidence>
<feature type="region of interest" description="Disordered" evidence="51">
    <location>
        <begin position="2202"/>
        <end position="2238"/>
    </location>
</feature>
<dbReference type="Pfam" id="PF08659">
    <property type="entry name" value="KR"/>
    <property type="match status" value="1"/>
</dbReference>
<dbReference type="SUPFAM" id="SSF52151">
    <property type="entry name" value="FabD/lysophospholipase-like"/>
    <property type="match status" value="1"/>
</dbReference>
<comment type="catalytic activity">
    <reaction evidence="10">
        <text>(3R)-hydroxydodecanoyl-[ACP] = (2E)-dodecenoyl-[ACP] + H2O</text>
        <dbReference type="Rhea" id="RHEA:41876"/>
        <dbReference type="Rhea" id="RHEA-COMP:9642"/>
        <dbReference type="Rhea" id="RHEA-COMP:9643"/>
        <dbReference type="ChEBI" id="CHEBI:15377"/>
        <dbReference type="ChEBI" id="CHEBI:78470"/>
        <dbReference type="ChEBI" id="CHEBI:78472"/>
    </reaction>
    <physiologicalReaction direction="left-to-right" evidence="10">
        <dbReference type="Rhea" id="RHEA:41877"/>
    </physiologicalReaction>
</comment>
<dbReference type="InterPro" id="IPR050091">
    <property type="entry name" value="PKS_NRPS_Biosynth_Enz"/>
</dbReference>
<dbReference type="Gene3D" id="3.10.129.110">
    <property type="entry name" value="Polyketide synthase dehydratase"/>
    <property type="match status" value="1"/>
</dbReference>
<dbReference type="InterPro" id="IPR020807">
    <property type="entry name" value="PKS_DH"/>
</dbReference>
<dbReference type="SMART" id="SM00825">
    <property type="entry name" value="PKS_KS"/>
    <property type="match status" value="1"/>
</dbReference>